<evidence type="ECO:0000313" key="2">
    <source>
        <dbReference type="EMBL" id="QGY44773.1"/>
    </source>
</evidence>
<name>A0A6I6K059_9BACT</name>
<evidence type="ECO:0000313" key="3">
    <source>
        <dbReference type="Proteomes" id="UP000428260"/>
    </source>
</evidence>
<gene>
    <name evidence="2" type="ORF">GM418_14175</name>
</gene>
<dbReference type="InterPro" id="IPR035986">
    <property type="entry name" value="PKD_dom_sf"/>
</dbReference>
<dbReference type="SUPFAM" id="SSF49299">
    <property type="entry name" value="PKD domain"/>
    <property type="match status" value="1"/>
</dbReference>
<dbReference type="PROSITE" id="PS51257">
    <property type="entry name" value="PROKAR_LIPOPROTEIN"/>
    <property type="match status" value="1"/>
</dbReference>
<dbReference type="AlphaFoldDB" id="A0A6I6K059"/>
<organism evidence="2 3">
    <name type="scientific">Maribellus comscasis</name>
    <dbReference type="NCBI Taxonomy" id="2681766"/>
    <lineage>
        <taxon>Bacteria</taxon>
        <taxon>Pseudomonadati</taxon>
        <taxon>Bacteroidota</taxon>
        <taxon>Bacteroidia</taxon>
        <taxon>Marinilabiliales</taxon>
        <taxon>Prolixibacteraceae</taxon>
        <taxon>Maribellus</taxon>
    </lineage>
</organism>
<dbReference type="InterPro" id="IPR013783">
    <property type="entry name" value="Ig-like_fold"/>
</dbReference>
<dbReference type="InterPro" id="IPR022409">
    <property type="entry name" value="PKD/Chitinase_dom"/>
</dbReference>
<sequence>MKKLVATHKLVFFAFLITMLVSCEEEDELPLFEFYGILDEYELTTKVKSENVDTYLWDFGDGNTSAEMEPVHTYGSGGEYTVTLTVTGPGGEKTKEKSFEVAIPIEELLAGGPGNTEGKTWLLSTGYTVGSDGSGSVGDDLKIENSSVEEVLRYFGLKDEYEDEYTFYPDGTYKIDSKNGLILAGILFGSATGTVAVPSSDLSTVPLCSSTYTPPTSGTWSLDYDDYTVDVFNVFTGASAPEEVTFTFNESDNKVARLVFSEGQFIGFLDLSPLFIIKEISANEINMAIGLNVVEQLPYHTSLMIHFTFTPK</sequence>
<dbReference type="Proteomes" id="UP000428260">
    <property type="component" value="Chromosome"/>
</dbReference>
<dbReference type="KEGG" id="mcos:GM418_14175"/>
<dbReference type="Gene3D" id="2.60.40.10">
    <property type="entry name" value="Immunoglobulins"/>
    <property type="match status" value="1"/>
</dbReference>
<proteinExistence type="predicted"/>
<keyword evidence="3" id="KW-1185">Reference proteome</keyword>
<reference evidence="2 3" key="1">
    <citation type="submission" date="2019-11" db="EMBL/GenBank/DDBJ databases">
        <authorList>
            <person name="Zheng R.K."/>
            <person name="Sun C.M."/>
        </authorList>
    </citation>
    <scope>NUCLEOTIDE SEQUENCE [LARGE SCALE GENOMIC DNA]</scope>
    <source>
        <strain evidence="2 3">WC007</strain>
    </source>
</reference>
<evidence type="ECO:0000259" key="1">
    <source>
        <dbReference type="PROSITE" id="PS50093"/>
    </source>
</evidence>
<protein>
    <submittedName>
        <fullName evidence="2">PKD domain-containing protein</fullName>
    </submittedName>
</protein>
<dbReference type="SMART" id="SM00089">
    <property type="entry name" value="PKD"/>
    <property type="match status" value="1"/>
</dbReference>
<feature type="domain" description="PKD" evidence="1">
    <location>
        <begin position="54"/>
        <end position="108"/>
    </location>
</feature>
<accession>A0A6I6K059</accession>
<dbReference type="Pfam" id="PF18911">
    <property type="entry name" value="PKD_4"/>
    <property type="match status" value="1"/>
</dbReference>
<dbReference type="CDD" id="cd00146">
    <property type="entry name" value="PKD"/>
    <property type="match status" value="1"/>
</dbReference>
<dbReference type="PROSITE" id="PS50093">
    <property type="entry name" value="PKD"/>
    <property type="match status" value="1"/>
</dbReference>
<dbReference type="EMBL" id="CP046401">
    <property type="protein sequence ID" value="QGY44773.1"/>
    <property type="molecule type" value="Genomic_DNA"/>
</dbReference>
<dbReference type="RefSeq" id="WP_158867396.1">
    <property type="nucleotide sequence ID" value="NZ_CP046401.1"/>
</dbReference>
<dbReference type="InterPro" id="IPR000601">
    <property type="entry name" value="PKD_dom"/>
</dbReference>